<evidence type="ECO:0008006" key="3">
    <source>
        <dbReference type="Google" id="ProtNLM"/>
    </source>
</evidence>
<dbReference type="EMBL" id="JH711573">
    <property type="protein sequence ID" value="EIW85924.1"/>
    <property type="molecule type" value="Genomic_DNA"/>
</dbReference>
<protein>
    <recommendedName>
        <fullName evidence="3">S-adenosyl-L-methionine-dependent methyltransferase</fullName>
    </recommendedName>
</protein>
<sequence length="414" mass="44416">MIPVLTALDLPPTSYLPPVKRLVSGDVDPSAILSALDYLYTLYRPEVHGSRRRRQIRQAGPEAELDALEAIRADDFERTYTLRWLTSLIGLAEEEGSIPTPARTPATSPSLTSVLIERAASLLAICAGTASAGTLTRAFTFSSPGGDVSIQLTDIPLINADYTSVGAQTWGGACVLSDLIAERPDAFGLGLNGGGCQGNEGGRSLRVLELGAGTGLVSLTVGKLLELQLPAQQKDYAAELVATDFHPSVLANLGANIDANFSSSSPSSSASVRSCFLDWAAFNTDSTSTLGHEPFDVAFGADIIYEAEHARWIKGCLARLLRRSDPRRPESKAQAPTFHLVIPLRSTHKFESSTVELHFRWDGTARGADHTIEDELVILSKETIVCDAVGGGGRPGRDDADEVVYVYYRIGWES</sequence>
<dbReference type="Proteomes" id="UP000053558">
    <property type="component" value="Unassembled WGS sequence"/>
</dbReference>
<dbReference type="OMA" id="VEYAYYK"/>
<dbReference type="InterPro" id="IPR029063">
    <property type="entry name" value="SAM-dependent_MTases_sf"/>
</dbReference>
<evidence type="ECO:0000313" key="1">
    <source>
        <dbReference type="EMBL" id="EIW85924.1"/>
    </source>
</evidence>
<comment type="caution">
    <text evidence="1">The sequence shown here is derived from an EMBL/GenBank/DDBJ whole genome shotgun (WGS) entry which is preliminary data.</text>
</comment>
<dbReference type="OrthoDB" id="433955at2759"/>
<dbReference type="GO" id="GO:0008757">
    <property type="term" value="F:S-adenosylmethionine-dependent methyltransferase activity"/>
    <property type="evidence" value="ECO:0007669"/>
    <property type="project" value="UniProtKB-ARBA"/>
</dbReference>
<dbReference type="InterPro" id="IPR019410">
    <property type="entry name" value="Methyltransf_16"/>
</dbReference>
<organism evidence="1 2">
    <name type="scientific">Coniophora puteana (strain RWD-64-598)</name>
    <name type="common">Brown rot fungus</name>
    <dbReference type="NCBI Taxonomy" id="741705"/>
    <lineage>
        <taxon>Eukaryota</taxon>
        <taxon>Fungi</taxon>
        <taxon>Dikarya</taxon>
        <taxon>Basidiomycota</taxon>
        <taxon>Agaricomycotina</taxon>
        <taxon>Agaricomycetes</taxon>
        <taxon>Agaricomycetidae</taxon>
        <taxon>Boletales</taxon>
        <taxon>Coniophorineae</taxon>
        <taxon>Coniophoraceae</taxon>
        <taxon>Coniophora</taxon>
    </lineage>
</organism>
<dbReference type="KEGG" id="cput:CONPUDRAFT_86138"/>
<dbReference type="AlphaFoldDB" id="A0A5M3N4F4"/>
<dbReference type="GeneID" id="19211088"/>
<dbReference type="SUPFAM" id="SSF53335">
    <property type="entry name" value="S-adenosyl-L-methionine-dependent methyltransferases"/>
    <property type="match status" value="1"/>
</dbReference>
<dbReference type="PANTHER" id="PTHR14614">
    <property type="entry name" value="HEPATOCELLULAR CARCINOMA-ASSOCIATED ANTIGEN"/>
    <property type="match status" value="1"/>
</dbReference>
<keyword evidence="2" id="KW-1185">Reference proteome</keyword>
<dbReference type="Pfam" id="PF10294">
    <property type="entry name" value="Methyltransf_16"/>
    <property type="match status" value="1"/>
</dbReference>
<name>A0A5M3N4F4_CONPW</name>
<gene>
    <name evidence="1" type="ORF">CONPUDRAFT_86138</name>
</gene>
<evidence type="ECO:0000313" key="2">
    <source>
        <dbReference type="Proteomes" id="UP000053558"/>
    </source>
</evidence>
<proteinExistence type="predicted"/>
<reference evidence="2" key="1">
    <citation type="journal article" date="2012" name="Science">
        <title>The Paleozoic origin of enzymatic lignin decomposition reconstructed from 31 fungal genomes.</title>
        <authorList>
            <person name="Floudas D."/>
            <person name="Binder M."/>
            <person name="Riley R."/>
            <person name="Barry K."/>
            <person name="Blanchette R.A."/>
            <person name="Henrissat B."/>
            <person name="Martinez A.T."/>
            <person name="Otillar R."/>
            <person name="Spatafora J.W."/>
            <person name="Yadav J.S."/>
            <person name="Aerts A."/>
            <person name="Benoit I."/>
            <person name="Boyd A."/>
            <person name="Carlson A."/>
            <person name="Copeland A."/>
            <person name="Coutinho P.M."/>
            <person name="de Vries R.P."/>
            <person name="Ferreira P."/>
            <person name="Findley K."/>
            <person name="Foster B."/>
            <person name="Gaskell J."/>
            <person name="Glotzer D."/>
            <person name="Gorecki P."/>
            <person name="Heitman J."/>
            <person name="Hesse C."/>
            <person name="Hori C."/>
            <person name="Igarashi K."/>
            <person name="Jurgens J.A."/>
            <person name="Kallen N."/>
            <person name="Kersten P."/>
            <person name="Kohler A."/>
            <person name="Kuees U."/>
            <person name="Kumar T.K.A."/>
            <person name="Kuo A."/>
            <person name="LaButti K."/>
            <person name="Larrondo L.F."/>
            <person name="Lindquist E."/>
            <person name="Ling A."/>
            <person name="Lombard V."/>
            <person name="Lucas S."/>
            <person name="Lundell T."/>
            <person name="Martin R."/>
            <person name="McLaughlin D.J."/>
            <person name="Morgenstern I."/>
            <person name="Morin E."/>
            <person name="Murat C."/>
            <person name="Nagy L.G."/>
            <person name="Nolan M."/>
            <person name="Ohm R.A."/>
            <person name="Patyshakuliyeva A."/>
            <person name="Rokas A."/>
            <person name="Ruiz-Duenas F.J."/>
            <person name="Sabat G."/>
            <person name="Salamov A."/>
            <person name="Samejima M."/>
            <person name="Schmutz J."/>
            <person name="Slot J.C."/>
            <person name="St John F."/>
            <person name="Stenlid J."/>
            <person name="Sun H."/>
            <person name="Sun S."/>
            <person name="Syed K."/>
            <person name="Tsang A."/>
            <person name="Wiebenga A."/>
            <person name="Young D."/>
            <person name="Pisabarro A."/>
            <person name="Eastwood D.C."/>
            <person name="Martin F."/>
            <person name="Cullen D."/>
            <person name="Grigoriev I.V."/>
            <person name="Hibbett D.S."/>
        </authorList>
    </citation>
    <scope>NUCLEOTIDE SEQUENCE [LARGE SCALE GENOMIC DNA]</scope>
    <source>
        <strain evidence="2">RWD-64-598 SS2</strain>
    </source>
</reference>
<accession>A0A5M3N4F4</accession>
<dbReference type="RefSeq" id="XP_007762910.1">
    <property type="nucleotide sequence ID" value="XM_007764720.1"/>
</dbReference>
<dbReference type="Gene3D" id="3.40.50.150">
    <property type="entry name" value="Vaccinia Virus protein VP39"/>
    <property type="match status" value="1"/>
</dbReference>
<dbReference type="PANTHER" id="PTHR14614:SF147">
    <property type="entry name" value="S-ADENOSYLMETHIONINE-DEPENDENT METHYLTRANSFERASE OF THE SEVEN BETA-STRAND FAMILY"/>
    <property type="match status" value="1"/>
</dbReference>